<dbReference type="GO" id="GO:0016491">
    <property type="term" value="F:oxidoreductase activity"/>
    <property type="evidence" value="ECO:0007669"/>
    <property type="project" value="InterPro"/>
</dbReference>
<dbReference type="SUPFAM" id="SSF52833">
    <property type="entry name" value="Thioredoxin-like"/>
    <property type="match status" value="1"/>
</dbReference>
<evidence type="ECO:0000313" key="2">
    <source>
        <dbReference type="EMBL" id="CAD0312653.1"/>
    </source>
</evidence>
<name>A0A6V7C9W2_9XANT</name>
<dbReference type="InterPro" id="IPR036249">
    <property type="entry name" value="Thioredoxin-like_sf"/>
</dbReference>
<reference evidence="2" key="1">
    <citation type="submission" date="2020-07" db="EMBL/GenBank/DDBJ databases">
        <authorList>
            <person name="Pothier F. J."/>
        </authorList>
    </citation>
    <scope>NUCLEOTIDE SEQUENCE</scope>
    <source>
        <strain evidence="2">CFBP 8129</strain>
    </source>
</reference>
<dbReference type="InterPro" id="IPR001853">
    <property type="entry name" value="DSBA-like_thioredoxin_dom"/>
</dbReference>
<dbReference type="CDD" id="cd03025">
    <property type="entry name" value="DsbA_FrnE_like"/>
    <property type="match status" value="1"/>
</dbReference>
<proteinExistence type="predicted"/>
<gene>
    <name evidence="2" type="ORF">CFBP8129_11330</name>
</gene>
<dbReference type="EMBL" id="LR828253">
    <property type="protein sequence ID" value="CAD0312645.1"/>
    <property type="molecule type" value="Genomic_DNA"/>
</dbReference>
<dbReference type="Pfam" id="PF01323">
    <property type="entry name" value="DSBA"/>
    <property type="match status" value="1"/>
</dbReference>
<sequence length="224" mass="23742">MRPSPLDAAAMSTTVHYLYDPLCGWCYGATAVVSALQARADVTLELLPAGLFLGAGARAMDDTFAGYAWSNDQRIAQLTGQVFSEQYRQRVLGDRQQRFDSGLATLALTSVARIDPSRELQVLGAIQKARYVEGGDVTALGTLAGLLESLGLVQAAEQIAAPDAQLLALMQARIDKAQSLLQEFGARGVPTLVAQSSGARWLLDVGAGYGDPDLVLRQLDAGCS</sequence>
<evidence type="ECO:0000259" key="1">
    <source>
        <dbReference type="Pfam" id="PF01323"/>
    </source>
</evidence>
<dbReference type="Gene3D" id="3.40.30.10">
    <property type="entry name" value="Glutaredoxin"/>
    <property type="match status" value="1"/>
</dbReference>
<protein>
    <recommendedName>
        <fullName evidence="1">DSBA-like thioredoxin domain-containing protein</fullName>
    </recommendedName>
</protein>
<feature type="domain" description="DSBA-like thioredoxin" evidence="1">
    <location>
        <begin position="15"/>
        <end position="197"/>
    </location>
</feature>
<organism evidence="2">
    <name type="scientific">Xanthomonas hortorum pv. gardneri</name>
    <dbReference type="NCBI Taxonomy" id="2754056"/>
    <lineage>
        <taxon>Bacteria</taxon>
        <taxon>Pseudomonadati</taxon>
        <taxon>Pseudomonadota</taxon>
        <taxon>Gammaproteobacteria</taxon>
        <taxon>Lysobacterales</taxon>
        <taxon>Lysobacteraceae</taxon>
        <taxon>Xanthomonas</taxon>
    </lineage>
</organism>
<dbReference type="AlphaFoldDB" id="A0A6V7C9W2"/>
<dbReference type="EMBL" id="LR828253">
    <property type="protein sequence ID" value="CAD0312653.1"/>
    <property type="molecule type" value="Genomic_DNA"/>
</dbReference>
<accession>A0A6V7C9W2</accession>